<dbReference type="Proteomes" id="UP000540787">
    <property type="component" value="Unassembled WGS sequence"/>
</dbReference>
<dbReference type="RefSeq" id="WP_183549853.1">
    <property type="nucleotide sequence ID" value="NZ_BAAAEK010000002.1"/>
</dbReference>
<accession>A0A7W9U5Q8</accession>
<dbReference type="EMBL" id="JACHBX010000001">
    <property type="protein sequence ID" value="MBB6132117.1"/>
    <property type="molecule type" value="Genomic_DNA"/>
</dbReference>
<protein>
    <submittedName>
        <fullName evidence="1">Ribosomal subunit interface protein</fullName>
    </submittedName>
</protein>
<proteinExistence type="predicted"/>
<dbReference type="SUPFAM" id="SSF69754">
    <property type="entry name" value="Ribosome binding protein Y (YfiA homologue)"/>
    <property type="match status" value="1"/>
</dbReference>
<comment type="caution">
    <text evidence="1">The sequence shown here is derived from an EMBL/GenBank/DDBJ whole genome shotgun (WGS) entry which is preliminary data.</text>
</comment>
<dbReference type="Pfam" id="PF02482">
    <property type="entry name" value="Ribosomal_S30AE"/>
    <property type="match status" value="1"/>
</dbReference>
<organism evidence="1 2">
    <name type="scientific">Massilia aurea</name>
    <dbReference type="NCBI Taxonomy" id="373040"/>
    <lineage>
        <taxon>Bacteria</taxon>
        <taxon>Pseudomonadati</taxon>
        <taxon>Pseudomonadota</taxon>
        <taxon>Betaproteobacteria</taxon>
        <taxon>Burkholderiales</taxon>
        <taxon>Oxalobacteraceae</taxon>
        <taxon>Telluria group</taxon>
        <taxon>Massilia</taxon>
    </lineage>
</organism>
<gene>
    <name evidence="1" type="ORF">HD842_000228</name>
</gene>
<dbReference type="AlphaFoldDB" id="A0A7W9U5Q8"/>
<evidence type="ECO:0000313" key="2">
    <source>
        <dbReference type="Proteomes" id="UP000540787"/>
    </source>
</evidence>
<keyword evidence="2" id="KW-1185">Reference proteome</keyword>
<dbReference type="InterPro" id="IPR036567">
    <property type="entry name" value="RHF-like"/>
</dbReference>
<name>A0A7W9U5Q8_9BURK</name>
<dbReference type="InterPro" id="IPR003489">
    <property type="entry name" value="RHF/RaiA"/>
</dbReference>
<sequence>MQINVNTDNTITKHQGLDEHVDTVLRASIGRFSEQVTRVDVHLSDENKEKKADGGNHCMLEARLAGVAPIVVHDHANDLHQAINNASGKLARALDSTIGRLHDKHRHTAVPVVSVDGDIDPTADKHLTDN</sequence>
<evidence type="ECO:0000313" key="1">
    <source>
        <dbReference type="EMBL" id="MBB6132117.1"/>
    </source>
</evidence>
<reference evidence="1 2" key="1">
    <citation type="submission" date="2020-08" db="EMBL/GenBank/DDBJ databases">
        <title>The Agave Microbiome: Exploring the role of microbial communities in plant adaptations to desert environments.</title>
        <authorList>
            <person name="Partida-Martinez L.P."/>
        </authorList>
    </citation>
    <scope>NUCLEOTIDE SEQUENCE [LARGE SCALE GENOMIC DNA]</scope>
    <source>
        <strain evidence="1 2">AT3.2</strain>
    </source>
</reference>
<dbReference type="Gene3D" id="3.30.160.100">
    <property type="entry name" value="Ribosome hibernation promotion factor-like"/>
    <property type="match status" value="1"/>
</dbReference>